<feature type="transmembrane region" description="Helical" evidence="9">
    <location>
        <begin position="238"/>
        <end position="261"/>
    </location>
</feature>
<evidence type="ECO:0000256" key="2">
    <source>
        <dbReference type="ARBA" id="ARBA00022448"/>
    </source>
</evidence>
<feature type="transmembrane region" description="Helical" evidence="9">
    <location>
        <begin position="134"/>
        <end position="151"/>
    </location>
</feature>
<dbReference type="OrthoDB" id="271506at2759"/>
<dbReference type="Pfam" id="PF04193">
    <property type="entry name" value="PQ-loop"/>
    <property type="match status" value="2"/>
</dbReference>
<proteinExistence type="inferred from homology"/>
<evidence type="ECO:0000256" key="5">
    <source>
        <dbReference type="ARBA" id="ARBA00022989"/>
    </source>
</evidence>
<evidence type="ECO:0000256" key="4">
    <source>
        <dbReference type="ARBA" id="ARBA00022737"/>
    </source>
</evidence>
<keyword evidence="10" id="KW-0732">Signal</keyword>
<evidence type="ECO:0000256" key="6">
    <source>
        <dbReference type="ARBA" id="ARBA00023136"/>
    </source>
</evidence>
<reference evidence="11 12" key="1">
    <citation type="submission" date="2014-09" db="EMBL/GenBank/DDBJ databases">
        <authorList>
            <person name="Ellenberger Sabrina"/>
        </authorList>
    </citation>
    <scope>NUCLEOTIDE SEQUENCE [LARGE SCALE GENOMIC DNA]</scope>
    <source>
        <strain evidence="11 12">CBS 412.66</strain>
    </source>
</reference>
<sequence>MNIVLTTLLFKACIDQAYALPLQIDNESTEHAYRWPSLLSTLMIKLLGDICYESLFEELNMDVSCIKLFFSKGLGIGIVIGGAIVKIPQIITILKHQSAQGLSLISFLLETCAYQIVLVYNMRLHNPFNTYGEVLFMTLQNIAICVLIVWYTRKRHLSGVMCLGFVCIVAILALVPSSCMALLYASQIPIGLASKIPQIQANYLNQSTGQLSVFANLNYFAGTTARAFTTWAELDDPVMLGGNLLASLLNGILVLQLIIYWKKQPLSTNGSEWTKAD</sequence>
<feature type="transmembrane region" description="Helical" evidence="9">
    <location>
        <begin position="69"/>
        <end position="87"/>
    </location>
</feature>
<gene>
    <name evidence="11" type="primary">PARPA_10654.1 scaffold 41546</name>
</gene>
<comment type="similarity">
    <text evidence="7 8">Belongs to the MPDU1 (TC 2.A.43.3) family.</text>
</comment>
<dbReference type="InterPro" id="IPR006603">
    <property type="entry name" value="PQ-loop_rpt"/>
</dbReference>
<feature type="chain" id="PRO_5002135503" description="Mannose-P-dolichol utilization defect 1 protein homolog" evidence="10">
    <location>
        <begin position="20"/>
        <end position="277"/>
    </location>
</feature>
<name>A0A0B7NLI7_9FUNG</name>
<keyword evidence="2" id="KW-0813">Transport</keyword>
<dbReference type="PANTHER" id="PTHR12226">
    <property type="entry name" value="MANNOSE-P-DOLICHOL UTILIZATION DEFECT 1 LEC35 -RELATED"/>
    <property type="match status" value="1"/>
</dbReference>
<evidence type="ECO:0000256" key="9">
    <source>
        <dbReference type="SAM" id="Phobius"/>
    </source>
</evidence>
<evidence type="ECO:0000313" key="11">
    <source>
        <dbReference type="EMBL" id="CEP16390.1"/>
    </source>
</evidence>
<dbReference type="Proteomes" id="UP000054107">
    <property type="component" value="Unassembled WGS sequence"/>
</dbReference>
<feature type="signal peptide" evidence="10">
    <location>
        <begin position="1"/>
        <end position="19"/>
    </location>
</feature>
<dbReference type="PIRSF" id="PIRSF023381">
    <property type="entry name" value="MannP-dilichol_defect-1p"/>
    <property type="match status" value="1"/>
</dbReference>
<evidence type="ECO:0000256" key="7">
    <source>
        <dbReference type="ARBA" id="ARBA00038475"/>
    </source>
</evidence>
<dbReference type="InterPro" id="IPR016817">
    <property type="entry name" value="MannP-dilichol_defect-1"/>
</dbReference>
<keyword evidence="5 8" id="KW-1133">Transmembrane helix</keyword>
<feature type="transmembrane region" description="Helical" evidence="9">
    <location>
        <begin position="99"/>
        <end position="122"/>
    </location>
</feature>
<evidence type="ECO:0000256" key="8">
    <source>
        <dbReference type="PIRNR" id="PIRNR023381"/>
    </source>
</evidence>
<evidence type="ECO:0000256" key="1">
    <source>
        <dbReference type="ARBA" id="ARBA00004141"/>
    </source>
</evidence>
<keyword evidence="3 8" id="KW-0812">Transmembrane</keyword>
<keyword evidence="12" id="KW-1185">Reference proteome</keyword>
<dbReference type="GO" id="GO:0016020">
    <property type="term" value="C:membrane"/>
    <property type="evidence" value="ECO:0007669"/>
    <property type="project" value="UniProtKB-SubCell"/>
</dbReference>
<evidence type="ECO:0000313" key="12">
    <source>
        <dbReference type="Proteomes" id="UP000054107"/>
    </source>
</evidence>
<dbReference type="SMART" id="SM00679">
    <property type="entry name" value="CTNS"/>
    <property type="match status" value="2"/>
</dbReference>
<dbReference type="FunFam" id="1.20.1280.290:FF:000006">
    <property type="entry name" value="mannose-P-dolichol utilization defect 1 protein"/>
    <property type="match status" value="1"/>
</dbReference>
<dbReference type="EMBL" id="LN733128">
    <property type="protein sequence ID" value="CEP16390.1"/>
    <property type="molecule type" value="Genomic_DNA"/>
</dbReference>
<dbReference type="PANTHER" id="PTHR12226:SF2">
    <property type="entry name" value="MANNOSE-P-DOLICHOL UTILIZATION DEFECT 1 PROTEIN"/>
    <property type="match status" value="1"/>
</dbReference>
<accession>A0A0B7NLI7</accession>
<organism evidence="11 12">
    <name type="scientific">Parasitella parasitica</name>
    <dbReference type="NCBI Taxonomy" id="35722"/>
    <lineage>
        <taxon>Eukaryota</taxon>
        <taxon>Fungi</taxon>
        <taxon>Fungi incertae sedis</taxon>
        <taxon>Mucoromycota</taxon>
        <taxon>Mucoromycotina</taxon>
        <taxon>Mucoromycetes</taxon>
        <taxon>Mucorales</taxon>
        <taxon>Mucorineae</taxon>
        <taxon>Mucoraceae</taxon>
        <taxon>Parasitella</taxon>
    </lineage>
</organism>
<feature type="transmembrane region" description="Helical" evidence="9">
    <location>
        <begin position="163"/>
        <end position="185"/>
    </location>
</feature>
<comment type="subcellular location">
    <subcellularLocation>
        <location evidence="1 8">Membrane</location>
        <topology evidence="1 8">Multi-pass membrane protein</topology>
    </subcellularLocation>
</comment>
<dbReference type="Gene3D" id="1.20.1280.290">
    <property type="match status" value="2"/>
</dbReference>
<dbReference type="AlphaFoldDB" id="A0A0B7NLI7"/>
<keyword evidence="4" id="KW-0677">Repeat</keyword>
<protein>
    <recommendedName>
        <fullName evidence="8">Mannose-P-dolichol utilization defect 1 protein homolog</fullName>
    </recommendedName>
</protein>
<evidence type="ECO:0000256" key="3">
    <source>
        <dbReference type="ARBA" id="ARBA00022692"/>
    </source>
</evidence>
<keyword evidence="6 8" id="KW-0472">Membrane</keyword>
<evidence type="ECO:0000256" key="10">
    <source>
        <dbReference type="SAM" id="SignalP"/>
    </source>
</evidence>